<dbReference type="EMBL" id="FMBK01000012">
    <property type="protein sequence ID" value="SCC72798.1"/>
    <property type="molecule type" value="Genomic_DNA"/>
</dbReference>
<evidence type="ECO:0000313" key="5">
    <source>
        <dbReference type="EMBL" id="SCC72798.1"/>
    </source>
</evidence>
<dbReference type="RefSeq" id="WP_092720725.1">
    <property type="nucleotide sequence ID" value="NZ_FMBK01000012.1"/>
</dbReference>
<dbReference type="InterPro" id="IPR018060">
    <property type="entry name" value="HTH_AraC"/>
</dbReference>
<dbReference type="InterPro" id="IPR050204">
    <property type="entry name" value="AraC_XylS_family_regulators"/>
</dbReference>
<keyword evidence="3" id="KW-0804">Transcription</keyword>
<dbReference type="GO" id="GO:0003700">
    <property type="term" value="F:DNA-binding transcription factor activity"/>
    <property type="evidence" value="ECO:0007669"/>
    <property type="project" value="InterPro"/>
</dbReference>
<dbReference type="OrthoDB" id="9023142at2"/>
<proteinExistence type="predicted"/>
<gene>
    <name evidence="5" type="ORF">GA0116959_11271</name>
</gene>
<dbReference type="GO" id="GO:0043565">
    <property type="term" value="F:sequence-specific DNA binding"/>
    <property type="evidence" value="ECO:0007669"/>
    <property type="project" value="InterPro"/>
</dbReference>
<name>A0A1C4GXB6_9GAMM</name>
<sequence>MNQRLNLSHLHYLDEFLLFNSNDYQTIKDKISHYLCPHQFDVEIASSLNTRLNGFSFGNSALYDLKYSAAVAITIDETSSHYLFRINLEGQCQIEHAKHQILQSHGIMTVTHPHTQNRIITNQRCRNIILKLAQQDVETQLYKMLGYTPSESVIFDTGDSCTAEGLNSIIETLNYLCHAYYNIQNWSFISASFNQYLIELILLKVPNNYSQKLNERRQDILPSHMRKAQQYIQQHLQSKVSLAELSNFCGVSSRTLQKSFNQHYQQTPIEYIRDQRMHAVHQALLNSQTSDTVTDILLQNGIQSLGHFSSLYKKRYGCLPSQTLKMKVI</sequence>
<evidence type="ECO:0000313" key="6">
    <source>
        <dbReference type="Proteomes" id="UP000243661"/>
    </source>
</evidence>
<organism evidence="5 6">
    <name type="scientific">Acinetobacter albensis</name>
    <dbReference type="NCBI Taxonomy" id="1673609"/>
    <lineage>
        <taxon>Bacteria</taxon>
        <taxon>Pseudomonadati</taxon>
        <taxon>Pseudomonadota</taxon>
        <taxon>Gammaproteobacteria</taxon>
        <taxon>Moraxellales</taxon>
        <taxon>Moraxellaceae</taxon>
        <taxon>Acinetobacter</taxon>
    </lineage>
</organism>
<keyword evidence="1" id="KW-0805">Transcription regulation</keyword>
<evidence type="ECO:0000256" key="1">
    <source>
        <dbReference type="ARBA" id="ARBA00023015"/>
    </source>
</evidence>
<dbReference type="Gene3D" id="1.10.10.60">
    <property type="entry name" value="Homeodomain-like"/>
    <property type="match status" value="1"/>
</dbReference>
<reference evidence="5 6" key="1">
    <citation type="submission" date="2016-08" db="EMBL/GenBank/DDBJ databases">
        <authorList>
            <person name="Seilhamer J.J."/>
        </authorList>
    </citation>
    <scope>NUCLEOTIDE SEQUENCE [LARGE SCALE GENOMIC DNA]</scope>
    <source>
        <strain evidence="5 6">ANC 4874</strain>
    </source>
</reference>
<dbReference type="Pfam" id="PF14525">
    <property type="entry name" value="AraC_binding_2"/>
    <property type="match status" value="1"/>
</dbReference>
<dbReference type="SUPFAM" id="SSF46689">
    <property type="entry name" value="Homeodomain-like"/>
    <property type="match status" value="1"/>
</dbReference>
<dbReference type="InterPro" id="IPR009057">
    <property type="entry name" value="Homeodomain-like_sf"/>
</dbReference>
<dbReference type="PANTHER" id="PTHR46796">
    <property type="entry name" value="HTH-TYPE TRANSCRIPTIONAL ACTIVATOR RHAS-RELATED"/>
    <property type="match status" value="1"/>
</dbReference>
<dbReference type="Pfam" id="PF12833">
    <property type="entry name" value="HTH_18"/>
    <property type="match status" value="1"/>
</dbReference>
<feature type="domain" description="HTH araC/xylS-type" evidence="4">
    <location>
        <begin position="226"/>
        <end position="326"/>
    </location>
</feature>
<dbReference type="AlphaFoldDB" id="A0A1C4GXB6"/>
<dbReference type="InterPro" id="IPR018062">
    <property type="entry name" value="HTH_AraC-typ_CS"/>
</dbReference>
<dbReference type="Proteomes" id="UP000243661">
    <property type="component" value="Unassembled WGS sequence"/>
</dbReference>
<dbReference type="PROSITE" id="PS00041">
    <property type="entry name" value="HTH_ARAC_FAMILY_1"/>
    <property type="match status" value="1"/>
</dbReference>
<dbReference type="PROSITE" id="PS01124">
    <property type="entry name" value="HTH_ARAC_FAMILY_2"/>
    <property type="match status" value="1"/>
</dbReference>
<dbReference type="SMART" id="SM00342">
    <property type="entry name" value="HTH_ARAC"/>
    <property type="match status" value="1"/>
</dbReference>
<evidence type="ECO:0000256" key="3">
    <source>
        <dbReference type="ARBA" id="ARBA00023163"/>
    </source>
</evidence>
<protein>
    <submittedName>
        <fullName evidence="5">AraC-type DNA-binding protein</fullName>
    </submittedName>
</protein>
<accession>A0A1C4GXB6</accession>
<evidence type="ECO:0000256" key="2">
    <source>
        <dbReference type="ARBA" id="ARBA00023125"/>
    </source>
</evidence>
<dbReference type="InterPro" id="IPR035418">
    <property type="entry name" value="AraC-bd_2"/>
</dbReference>
<evidence type="ECO:0000259" key="4">
    <source>
        <dbReference type="PROSITE" id="PS01124"/>
    </source>
</evidence>
<keyword evidence="2 5" id="KW-0238">DNA-binding</keyword>